<feature type="region of interest" description="Disordered" evidence="1">
    <location>
        <begin position="1"/>
        <end position="44"/>
    </location>
</feature>
<protein>
    <submittedName>
        <fullName evidence="3">Aste57867_23721 protein</fullName>
    </submittedName>
</protein>
<name>A0A485LSX9_9STRA</name>
<keyword evidence="4" id="KW-1185">Reference proteome</keyword>
<reference evidence="2" key="2">
    <citation type="submission" date="2019-06" db="EMBL/GenBank/DDBJ databases">
        <title>Genomics analysis of Aphanomyces spp. identifies a new class of oomycete effector associated with host adaptation.</title>
        <authorList>
            <person name="Gaulin E."/>
        </authorList>
    </citation>
    <scope>NUCLEOTIDE SEQUENCE</scope>
    <source>
        <strain evidence="2">CBS 578.67</strain>
    </source>
</reference>
<evidence type="ECO:0000256" key="1">
    <source>
        <dbReference type="SAM" id="MobiDB-lite"/>
    </source>
</evidence>
<accession>A0A485LSX9</accession>
<dbReference type="EMBL" id="VJMH01007304">
    <property type="protein sequence ID" value="KAF0684257.1"/>
    <property type="molecule type" value="Genomic_DNA"/>
</dbReference>
<organism evidence="3 4">
    <name type="scientific">Aphanomyces stellatus</name>
    <dbReference type="NCBI Taxonomy" id="120398"/>
    <lineage>
        <taxon>Eukaryota</taxon>
        <taxon>Sar</taxon>
        <taxon>Stramenopiles</taxon>
        <taxon>Oomycota</taxon>
        <taxon>Saprolegniomycetes</taxon>
        <taxon>Saprolegniales</taxon>
        <taxon>Verrucalvaceae</taxon>
        <taxon>Aphanomyces</taxon>
    </lineage>
</organism>
<evidence type="ECO:0000313" key="3">
    <source>
        <dbReference type="EMBL" id="VFU00366.1"/>
    </source>
</evidence>
<gene>
    <name evidence="3" type="primary">Aste57867_23721</name>
    <name evidence="2" type="ORF">As57867_023649</name>
    <name evidence="3" type="ORF">ASTE57867_23721</name>
</gene>
<evidence type="ECO:0000313" key="2">
    <source>
        <dbReference type="EMBL" id="KAF0684257.1"/>
    </source>
</evidence>
<dbReference type="EMBL" id="CAADRA010007330">
    <property type="protein sequence ID" value="VFU00366.1"/>
    <property type="molecule type" value="Genomic_DNA"/>
</dbReference>
<sequence>MSKRSSGRAAAAFLHPAPNDERKGTAEMDETEMLSTPKKGERPQKREINLLSAQIKDLEEQIETDRAASSRDISFWACMANGERVATMKARDDTDKLRDAICERGTFFAELQTILRTKKPRIHHDLPSNEWQSFHLPLDACSRSNAMHAILDREYRRLHHVLDDIRLSHQSEDTRWATTKQDPNGRSFLEIVELMHVAAPYDMVTNAAWHVVVGGAPSGEHADQSHASTAHGNNVEQIDEWTVYRVTTQTLPTRVCRAHRLHKRYTDDECDVITTRSILRDPLHPIPHKDDTLVENATSWIQVAAAGTIESRVTVCLRVDVGSADHGLPMACPSPVDNPAAHIWSVQGHEFVQALKAAVDNVVCLFKCPD</sequence>
<reference evidence="3 4" key="1">
    <citation type="submission" date="2019-03" db="EMBL/GenBank/DDBJ databases">
        <authorList>
            <person name="Gaulin E."/>
            <person name="Dumas B."/>
        </authorList>
    </citation>
    <scope>NUCLEOTIDE SEQUENCE [LARGE SCALE GENOMIC DNA]</scope>
    <source>
        <strain evidence="3">CBS 568.67</strain>
    </source>
</reference>
<dbReference type="AlphaFoldDB" id="A0A485LSX9"/>
<proteinExistence type="predicted"/>
<dbReference type="Proteomes" id="UP000332933">
    <property type="component" value="Unassembled WGS sequence"/>
</dbReference>
<evidence type="ECO:0000313" key="4">
    <source>
        <dbReference type="Proteomes" id="UP000332933"/>
    </source>
</evidence>
<dbReference type="OrthoDB" id="72677at2759"/>